<dbReference type="AlphaFoldDB" id="A4SWB7"/>
<accession>A4SWB7</accession>
<evidence type="ECO:0000313" key="1">
    <source>
        <dbReference type="EMBL" id="ABP33781.1"/>
    </source>
</evidence>
<name>A4SWB7_POLAQ</name>
<dbReference type="EMBL" id="CP000655">
    <property type="protein sequence ID" value="ABP33781.1"/>
    <property type="molecule type" value="Genomic_DNA"/>
</dbReference>
<organism evidence="1 2">
    <name type="scientific">Polynucleobacter asymbioticus (strain DSM 18221 / CIP 109841 / QLW-P1DMWA-1)</name>
    <name type="common">Polynucleobacter necessarius subsp. asymbioticus</name>
    <dbReference type="NCBI Taxonomy" id="312153"/>
    <lineage>
        <taxon>Bacteria</taxon>
        <taxon>Pseudomonadati</taxon>
        <taxon>Pseudomonadota</taxon>
        <taxon>Betaproteobacteria</taxon>
        <taxon>Burkholderiales</taxon>
        <taxon>Burkholderiaceae</taxon>
        <taxon>Polynucleobacter</taxon>
    </lineage>
</organism>
<reference evidence="1 2" key="1">
    <citation type="journal article" date="2012" name="Stand. Genomic Sci.">
        <title>Complete genome sequence of Polynucleobacter necessarius subsp. asymbioticus type strain (QLW-P1DMWA-1(T)).</title>
        <authorList>
            <person name="Meincke L."/>
            <person name="Copeland A."/>
            <person name="Lapidus A."/>
            <person name="Lucas S."/>
            <person name="Berry K.W."/>
            <person name="Del Rio T.G."/>
            <person name="Hammon N."/>
            <person name="Dalin E."/>
            <person name="Tice H."/>
            <person name="Pitluck S."/>
            <person name="Richardson P."/>
            <person name="Bruce D."/>
            <person name="Goodwin L."/>
            <person name="Han C."/>
            <person name="Tapia R."/>
            <person name="Detter J.C."/>
            <person name="Schmutz J."/>
            <person name="Brettin T."/>
            <person name="Larimer F."/>
            <person name="Land M."/>
            <person name="Hauser L."/>
            <person name="Kyrpides N.C."/>
            <person name="Ivanova N."/>
            <person name="Goker M."/>
            <person name="Woyke T."/>
            <person name="Wu Q.L."/>
            <person name="Pockl M."/>
            <person name="Hahn M.W."/>
            <person name="Klenk H.P."/>
        </authorList>
    </citation>
    <scope>NUCLEOTIDE SEQUENCE [LARGE SCALE GENOMIC DNA]</scope>
    <source>
        <strain evidence="2">DSM 18221 / CIP 109841 / QLW-P1DMWA-1</strain>
    </source>
</reference>
<dbReference type="Proteomes" id="UP000000231">
    <property type="component" value="Chromosome"/>
</dbReference>
<sequence length="125" mass="14062">MKILLVLTLATVLLACSKKDADLVLSCNGSNVVTSEDSSIVTDETRKYIFENKKLENYNCDWSSKTIVCYATNDGPENRSRSHLVYDIRTGSFTELNSTRASATNRLINRTVFVGHCESPIFHYM</sequence>
<evidence type="ECO:0000313" key="2">
    <source>
        <dbReference type="Proteomes" id="UP000000231"/>
    </source>
</evidence>
<gene>
    <name evidence="1" type="ordered locus">Pnuc_0561</name>
</gene>
<protein>
    <recommendedName>
        <fullName evidence="3">Lipoprotein</fullName>
    </recommendedName>
</protein>
<dbReference type="HOGENOM" id="CLU_1990611_0_0_4"/>
<evidence type="ECO:0008006" key="3">
    <source>
        <dbReference type="Google" id="ProtNLM"/>
    </source>
</evidence>
<proteinExistence type="predicted"/>
<dbReference type="KEGG" id="pnu:Pnuc_0561"/>
<dbReference type="RefSeq" id="WP_011902406.1">
    <property type="nucleotide sequence ID" value="NC_009379.1"/>
</dbReference>
<keyword evidence="2" id="KW-1185">Reference proteome</keyword>
<dbReference type="PROSITE" id="PS51257">
    <property type="entry name" value="PROKAR_LIPOPROTEIN"/>
    <property type="match status" value="1"/>
</dbReference>
<dbReference type="GeneID" id="31480917"/>